<dbReference type="Proteomes" id="UP000231279">
    <property type="component" value="Unassembled WGS sequence"/>
</dbReference>
<reference evidence="3" key="1">
    <citation type="journal article" date="2018" name="Gigascience">
        <title>Genome assembly of the Pink Ipe (Handroanthus impetiginosus, Bignoniaceae), a highly valued, ecologically keystone Neotropical timber forest tree.</title>
        <authorList>
            <person name="Silva-Junior O.B."/>
            <person name="Grattapaglia D."/>
            <person name="Novaes E."/>
            <person name="Collevatti R.G."/>
        </authorList>
    </citation>
    <scope>NUCLEOTIDE SEQUENCE [LARGE SCALE GENOMIC DNA]</scope>
    <source>
        <strain evidence="3">cv. UFG-1</strain>
    </source>
</reference>
<name>A0A2G9G1G5_9LAMI</name>
<feature type="region of interest" description="Disordered" evidence="1">
    <location>
        <begin position="1"/>
        <end position="59"/>
    </location>
</feature>
<evidence type="ECO:0000313" key="2">
    <source>
        <dbReference type="EMBL" id="PIM98739.1"/>
    </source>
</evidence>
<comment type="caution">
    <text evidence="2">The sequence shown here is derived from an EMBL/GenBank/DDBJ whole genome shotgun (WGS) entry which is preliminary data.</text>
</comment>
<dbReference type="EMBL" id="NKXS01008127">
    <property type="protein sequence ID" value="PIM98739.1"/>
    <property type="molecule type" value="Genomic_DNA"/>
</dbReference>
<dbReference type="AlphaFoldDB" id="A0A2G9G1G5"/>
<sequence length="59" mass="6255">MSKTKPLKLASSSISKSGSSSKISSKMPPPESFRAGDDVEACTTKAPKKRSLRLRSSGE</sequence>
<protein>
    <submittedName>
        <fullName evidence="2">Uncharacterized protein</fullName>
    </submittedName>
</protein>
<keyword evidence="3" id="KW-1185">Reference proteome</keyword>
<accession>A0A2G9G1G5</accession>
<gene>
    <name evidence="2" type="ORF">CDL12_28773</name>
</gene>
<proteinExistence type="predicted"/>
<organism evidence="2 3">
    <name type="scientific">Handroanthus impetiginosus</name>
    <dbReference type="NCBI Taxonomy" id="429701"/>
    <lineage>
        <taxon>Eukaryota</taxon>
        <taxon>Viridiplantae</taxon>
        <taxon>Streptophyta</taxon>
        <taxon>Embryophyta</taxon>
        <taxon>Tracheophyta</taxon>
        <taxon>Spermatophyta</taxon>
        <taxon>Magnoliopsida</taxon>
        <taxon>eudicotyledons</taxon>
        <taxon>Gunneridae</taxon>
        <taxon>Pentapetalae</taxon>
        <taxon>asterids</taxon>
        <taxon>lamiids</taxon>
        <taxon>Lamiales</taxon>
        <taxon>Bignoniaceae</taxon>
        <taxon>Crescentiina</taxon>
        <taxon>Tabebuia alliance</taxon>
        <taxon>Handroanthus</taxon>
    </lineage>
</organism>
<evidence type="ECO:0000256" key="1">
    <source>
        <dbReference type="SAM" id="MobiDB-lite"/>
    </source>
</evidence>
<evidence type="ECO:0000313" key="3">
    <source>
        <dbReference type="Proteomes" id="UP000231279"/>
    </source>
</evidence>
<feature type="compositionally biased region" description="Low complexity" evidence="1">
    <location>
        <begin position="11"/>
        <end position="26"/>
    </location>
</feature>